<dbReference type="Pfam" id="PF01161">
    <property type="entry name" value="PBP"/>
    <property type="match status" value="1"/>
</dbReference>
<reference evidence="1 2" key="1">
    <citation type="journal article" date="2016" name="Nat. Commun.">
        <title>Thousands of microbial genomes shed light on interconnected biogeochemical processes in an aquifer system.</title>
        <authorList>
            <person name="Anantharaman K."/>
            <person name="Brown C.T."/>
            <person name="Hug L.A."/>
            <person name="Sharon I."/>
            <person name="Castelle C.J."/>
            <person name="Probst A.J."/>
            <person name="Thomas B.C."/>
            <person name="Singh A."/>
            <person name="Wilkins M.J."/>
            <person name="Karaoz U."/>
            <person name="Brodie E.L."/>
            <person name="Williams K.H."/>
            <person name="Hubbard S.S."/>
            <person name="Banfield J.F."/>
        </authorList>
    </citation>
    <scope>NUCLEOTIDE SEQUENCE [LARGE SCALE GENOMIC DNA]</scope>
</reference>
<dbReference type="Gene3D" id="3.90.280.10">
    <property type="entry name" value="PEBP-like"/>
    <property type="match status" value="1"/>
</dbReference>
<dbReference type="SUPFAM" id="SSF49777">
    <property type="entry name" value="PEBP-like"/>
    <property type="match status" value="1"/>
</dbReference>
<proteinExistence type="predicted"/>
<dbReference type="PANTHER" id="PTHR30289:SF1">
    <property type="entry name" value="PEBP (PHOSPHATIDYLETHANOLAMINE-BINDING PROTEIN) FAMILY PROTEIN"/>
    <property type="match status" value="1"/>
</dbReference>
<dbReference type="InterPro" id="IPR036610">
    <property type="entry name" value="PEBP-like_sf"/>
</dbReference>
<dbReference type="AlphaFoldDB" id="A0A1F7SHV1"/>
<gene>
    <name evidence="1" type="ORF">A3G31_07450</name>
</gene>
<organism evidence="1 2">
    <name type="scientific">Candidatus Schekmanbacteria bacterium RIFCSPLOWO2_12_FULL_38_15</name>
    <dbReference type="NCBI Taxonomy" id="1817883"/>
    <lineage>
        <taxon>Bacteria</taxon>
        <taxon>Candidatus Schekmaniibacteriota</taxon>
    </lineage>
</organism>
<dbReference type="InterPro" id="IPR005247">
    <property type="entry name" value="YbhB_YbcL/LppC-like"/>
</dbReference>
<protein>
    <submittedName>
        <fullName evidence="1">Phosphatidylethanolamine-binding protein</fullName>
    </submittedName>
</protein>
<evidence type="ECO:0000313" key="2">
    <source>
        <dbReference type="Proteomes" id="UP000178082"/>
    </source>
</evidence>
<dbReference type="InterPro" id="IPR008914">
    <property type="entry name" value="PEBP"/>
</dbReference>
<evidence type="ECO:0000313" key="1">
    <source>
        <dbReference type="EMBL" id="OGL53335.1"/>
    </source>
</evidence>
<dbReference type="Proteomes" id="UP000178082">
    <property type="component" value="Unassembled WGS sequence"/>
</dbReference>
<dbReference type="EMBL" id="MGDI01000025">
    <property type="protein sequence ID" value="OGL53335.1"/>
    <property type="molecule type" value="Genomic_DNA"/>
</dbReference>
<dbReference type="STRING" id="1817883.A3G31_07450"/>
<name>A0A1F7SHV1_9BACT</name>
<comment type="caution">
    <text evidence="1">The sequence shown here is derived from an EMBL/GenBank/DDBJ whole genome shotgun (WGS) entry which is preliminary data.</text>
</comment>
<dbReference type="CDD" id="cd00865">
    <property type="entry name" value="PEBP_bact_arch"/>
    <property type="match status" value="1"/>
</dbReference>
<accession>A0A1F7SHV1</accession>
<dbReference type="NCBIfam" id="TIGR00481">
    <property type="entry name" value="YbhB/YbcL family Raf kinase inhibitor-like protein"/>
    <property type="match status" value="1"/>
</dbReference>
<sequence length="138" mass="15273">MILAKYTCDDKDVSPPLSWTSVPNGTKSIAIICDDPDAPMGTWVHWVLYDLPVSIKELPENIPSQEKLKNGAKHGINDFRKFAYGGPCPPGGTHRYLFKIYALDKETGLEPGATKEQLLKAMKGHILAEGQLMGKYSR</sequence>
<dbReference type="PANTHER" id="PTHR30289">
    <property type="entry name" value="UNCHARACTERIZED PROTEIN YBCL-RELATED"/>
    <property type="match status" value="1"/>
</dbReference>